<dbReference type="GO" id="GO:0042602">
    <property type="term" value="F:riboflavin reductase (NADPH) activity"/>
    <property type="evidence" value="ECO:0007669"/>
    <property type="project" value="TreeGrafter"/>
</dbReference>
<dbReference type="Pfam" id="PF01613">
    <property type="entry name" value="Flavin_Reduct"/>
    <property type="match status" value="1"/>
</dbReference>
<dbReference type="PANTHER" id="PTHR30466">
    <property type="entry name" value="FLAVIN REDUCTASE"/>
    <property type="match status" value="1"/>
</dbReference>
<dbReference type="GO" id="GO:0010181">
    <property type="term" value="F:FMN binding"/>
    <property type="evidence" value="ECO:0007669"/>
    <property type="project" value="InterPro"/>
</dbReference>
<evidence type="ECO:0000259" key="2">
    <source>
        <dbReference type="SMART" id="SM00903"/>
    </source>
</evidence>
<dbReference type="PANTHER" id="PTHR30466:SF1">
    <property type="entry name" value="FMN REDUCTASE (NADH) RUTF"/>
    <property type="match status" value="1"/>
</dbReference>
<keyword evidence="4" id="KW-1185">Reference proteome</keyword>
<evidence type="ECO:0000313" key="4">
    <source>
        <dbReference type="Proteomes" id="UP000564806"/>
    </source>
</evidence>
<dbReference type="InterPro" id="IPR050268">
    <property type="entry name" value="NADH-dep_flavin_reductase"/>
</dbReference>
<dbReference type="EMBL" id="JABWCS010000211">
    <property type="protein sequence ID" value="NUU61836.1"/>
    <property type="molecule type" value="Genomic_DNA"/>
</dbReference>
<accession>A0A850EN48</accession>
<feature type="domain" description="Flavin reductase like" evidence="2">
    <location>
        <begin position="10"/>
        <end position="156"/>
    </location>
</feature>
<dbReference type="SMART" id="SM00903">
    <property type="entry name" value="Flavin_Reduct"/>
    <property type="match status" value="1"/>
</dbReference>
<evidence type="ECO:0000256" key="1">
    <source>
        <dbReference type="ARBA" id="ARBA00023002"/>
    </source>
</evidence>
<reference evidence="3" key="1">
    <citation type="submission" date="2020-06" db="EMBL/GenBank/DDBJ databases">
        <title>Paenibacillus sp. nov., isolated from soil.</title>
        <authorList>
            <person name="Seo Y.L."/>
        </authorList>
    </citation>
    <scope>NUCLEOTIDE SEQUENCE [LARGE SCALE GENOMIC DNA]</scope>
    <source>
        <strain evidence="3">JW14</strain>
    </source>
</reference>
<evidence type="ECO:0000313" key="3">
    <source>
        <dbReference type="EMBL" id="NUU61836.1"/>
    </source>
</evidence>
<sequence>MEGIAWRGIMGKFATGVTVITTLDEAGRPIGMTANAFTSLSLEPPLLLICLDKGSSTLVSLLAARKFAVNFLADTQEEVSRRFARKSETDKFDEVDYREGELGLPVLGSCLASVECSLADTLDGGDHLILVGQGEFLYEPETQSSPLLFYQGKYRALQALEI</sequence>
<name>A0A850EN48_9BACL</name>
<protein>
    <submittedName>
        <fullName evidence="3">Flavin reductase family protein</fullName>
    </submittedName>
</protein>
<dbReference type="Gene3D" id="2.30.110.10">
    <property type="entry name" value="Electron Transport, Fmn-binding Protein, Chain A"/>
    <property type="match status" value="1"/>
</dbReference>
<dbReference type="SUPFAM" id="SSF50475">
    <property type="entry name" value="FMN-binding split barrel"/>
    <property type="match status" value="1"/>
</dbReference>
<dbReference type="Proteomes" id="UP000564806">
    <property type="component" value="Unassembled WGS sequence"/>
</dbReference>
<dbReference type="AlphaFoldDB" id="A0A850EN48"/>
<dbReference type="InterPro" id="IPR002563">
    <property type="entry name" value="Flavin_Rdtase-like_dom"/>
</dbReference>
<gene>
    <name evidence="3" type="ORF">HPT30_15940</name>
</gene>
<organism evidence="3 4">
    <name type="scientific">Paenibacillus agri</name>
    <dbReference type="NCBI Taxonomy" id="2744309"/>
    <lineage>
        <taxon>Bacteria</taxon>
        <taxon>Bacillati</taxon>
        <taxon>Bacillota</taxon>
        <taxon>Bacilli</taxon>
        <taxon>Bacillales</taxon>
        <taxon>Paenibacillaceae</taxon>
        <taxon>Paenibacillus</taxon>
    </lineage>
</organism>
<dbReference type="RefSeq" id="WP_175372334.1">
    <property type="nucleotide sequence ID" value="NZ_JABWCS010000211.1"/>
</dbReference>
<proteinExistence type="predicted"/>
<dbReference type="InterPro" id="IPR012349">
    <property type="entry name" value="Split_barrel_FMN-bd"/>
</dbReference>
<comment type="caution">
    <text evidence="3">The sequence shown here is derived from an EMBL/GenBank/DDBJ whole genome shotgun (WGS) entry which is preliminary data.</text>
</comment>
<keyword evidence="1" id="KW-0560">Oxidoreductase</keyword>